<proteinExistence type="inferred from homology"/>
<sequence length="410" mass="44945">MAPSSSGHDETRQINRIAAYAFLLNLALAVMKIVLAYLSGSLAIIASAIDSATDSVASLLIYAGVKLSTKKTRKFPLGLYKLENLASVLIAIFIFIAGYEIIREIFTAGGGIPHIRIPDIVLLAAGSLATLAFGQYAIAVGRKTESPTLVAEGRHRQVDFLSSMVVLISVVSSYLNIHINVSGLTIDQLGAALILLFIVRAGWELLFDGMRVLLDATIDFPTMDKIRKIIRNEPLVVGINSLIGRNAGRFRFIQATITVDTKDLNKAHQISEDIEKKIRQQVTHIEKVIIHYEPRERTHDRIALPLENRKGLISGHFGEAPYFSIVSVRRSDNTIQEQTLIENPYRQVGTAKGIRVAEWLVAQGIEQIGIKEDISLKGPGYVLSSAGVEIHILSVDHLGEAILEIIQNSS</sequence>
<evidence type="ECO:0000259" key="8">
    <source>
        <dbReference type="Pfam" id="PF01545"/>
    </source>
</evidence>
<keyword evidence="3" id="KW-0813">Transport</keyword>
<comment type="subcellular location">
    <subcellularLocation>
        <location evidence="1">Membrane</location>
        <topology evidence="1">Multi-pass membrane protein</topology>
    </subcellularLocation>
</comment>
<dbReference type="SUPFAM" id="SSF160240">
    <property type="entry name" value="Cation efflux protein cytoplasmic domain-like"/>
    <property type="match status" value="1"/>
</dbReference>
<dbReference type="AlphaFoldDB" id="A0A5K8A9H7"/>
<dbReference type="GO" id="GO:0015093">
    <property type="term" value="F:ferrous iron transmembrane transporter activity"/>
    <property type="evidence" value="ECO:0007669"/>
    <property type="project" value="TreeGrafter"/>
</dbReference>
<evidence type="ECO:0000256" key="6">
    <source>
        <dbReference type="ARBA" id="ARBA00023136"/>
    </source>
</evidence>
<dbReference type="InterPro" id="IPR058533">
    <property type="entry name" value="Cation_efflux_TM"/>
</dbReference>
<dbReference type="GO" id="GO:0015341">
    <property type="term" value="F:zinc efflux antiporter activity"/>
    <property type="evidence" value="ECO:0007669"/>
    <property type="project" value="TreeGrafter"/>
</dbReference>
<gene>
    <name evidence="11" type="ORF">DSCOOX_22880</name>
</gene>
<evidence type="ECO:0000256" key="2">
    <source>
        <dbReference type="ARBA" id="ARBA00008114"/>
    </source>
</evidence>
<protein>
    <recommendedName>
        <fullName evidence="13">Cation transporter</fullName>
    </recommendedName>
</protein>
<evidence type="ECO:0000313" key="12">
    <source>
        <dbReference type="Proteomes" id="UP000422108"/>
    </source>
</evidence>
<feature type="transmembrane region" description="Helical" evidence="7">
    <location>
        <begin position="44"/>
        <end position="65"/>
    </location>
</feature>
<keyword evidence="5 7" id="KW-1133">Transmembrane helix</keyword>
<dbReference type="InterPro" id="IPR050291">
    <property type="entry name" value="CDF_Transporter"/>
</dbReference>
<dbReference type="InterPro" id="IPR027469">
    <property type="entry name" value="Cation_efflux_TMD_sf"/>
</dbReference>
<dbReference type="GO" id="GO:0015086">
    <property type="term" value="F:cadmium ion transmembrane transporter activity"/>
    <property type="evidence" value="ECO:0007669"/>
    <property type="project" value="TreeGrafter"/>
</dbReference>
<dbReference type="Gene3D" id="3.30.70.1350">
    <property type="entry name" value="Cation efflux protein, cytoplasmic domain"/>
    <property type="match status" value="1"/>
</dbReference>
<feature type="transmembrane region" description="Helical" evidence="7">
    <location>
        <begin position="17"/>
        <end position="38"/>
    </location>
</feature>
<dbReference type="Pfam" id="PF16916">
    <property type="entry name" value="ZT_dimer"/>
    <property type="match status" value="1"/>
</dbReference>
<dbReference type="SUPFAM" id="SSF161111">
    <property type="entry name" value="Cation efflux protein transmembrane domain-like"/>
    <property type="match status" value="1"/>
</dbReference>
<dbReference type="Gene3D" id="1.20.1510.10">
    <property type="entry name" value="Cation efflux protein transmembrane domain"/>
    <property type="match status" value="1"/>
</dbReference>
<dbReference type="InterPro" id="IPR002524">
    <property type="entry name" value="Cation_efflux"/>
</dbReference>
<name>A0A5K8A9H7_9BACT</name>
<feature type="transmembrane region" description="Helical" evidence="7">
    <location>
        <begin position="160"/>
        <end position="177"/>
    </location>
</feature>
<evidence type="ECO:0000256" key="7">
    <source>
        <dbReference type="SAM" id="Phobius"/>
    </source>
</evidence>
<evidence type="ECO:0000256" key="3">
    <source>
        <dbReference type="ARBA" id="ARBA00022448"/>
    </source>
</evidence>
<evidence type="ECO:0000259" key="10">
    <source>
        <dbReference type="Pfam" id="PF16916"/>
    </source>
</evidence>
<reference evidence="11 12" key="1">
    <citation type="submission" date="2019-11" db="EMBL/GenBank/DDBJ databases">
        <title>Comparative genomics of hydrocarbon-degrading Desulfosarcina strains.</title>
        <authorList>
            <person name="Watanabe M."/>
            <person name="Kojima H."/>
            <person name="Fukui M."/>
        </authorList>
    </citation>
    <scope>NUCLEOTIDE SEQUENCE [LARGE SCALE GENOMIC DNA]</scope>
    <source>
        <strain evidence="12">oXyS1</strain>
    </source>
</reference>
<dbReference type="RefSeq" id="WP_155310344.1">
    <property type="nucleotide sequence ID" value="NZ_AP021879.1"/>
</dbReference>
<keyword evidence="4 7" id="KW-0812">Transmembrane</keyword>
<feature type="domain" description="Dinitrogenase iron-molybdenum cofactor biosynthesis" evidence="9">
    <location>
        <begin position="312"/>
        <end position="366"/>
    </location>
</feature>
<evidence type="ECO:0000256" key="4">
    <source>
        <dbReference type="ARBA" id="ARBA00022692"/>
    </source>
</evidence>
<evidence type="ECO:0008006" key="13">
    <source>
        <dbReference type="Google" id="ProtNLM"/>
    </source>
</evidence>
<dbReference type="InterPro" id="IPR036105">
    <property type="entry name" value="DiNase_FeMo-co_biosyn_sf"/>
</dbReference>
<dbReference type="EMBL" id="AP021879">
    <property type="protein sequence ID" value="BBO89108.1"/>
    <property type="molecule type" value="Genomic_DNA"/>
</dbReference>
<accession>A0A5K8A9H7</accession>
<feature type="transmembrane region" description="Helical" evidence="7">
    <location>
        <begin position="85"/>
        <end position="102"/>
    </location>
</feature>
<feature type="domain" description="Cation efflux protein transmembrane" evidence="8">
    <location>
        <begin position="20"/>
        <end position="214"/>
    </location>
</feature>
<organism evidence="11 12">
    <name type="scientific">Desulfosarcina ovata subsp. ovata</name>
    <dbReference type="NCBI Taxonomy" id="2752305"/>
    <lineage>
        <taxon>Bacteria</taxon>
        <taxon>Pseudomonadati</taxon>
        <taxon>Thermodesulfobacteriota</taxon>
        <taxon>Desulfobacteria</taxon>
        <taxon>Desulfobacterales</taxon>
        <taxon>Desulfosarcinaceae</taxon>
        <taxon>Desulfosarcina</taxon>
    </lineage>
</organism>
<evidence type="ECO:0000313" key="11">
    <source>
        <dbReference type="EMBL" id="BBO89108.1"/>
    </source>
</evidence>
<comment type="similarity">
    <text evidence="2">Belongs to the cation diffusion facilitator (CDF) transporter (TC 2.A.4) family.</text>
</comment>
<dbReference type="SUPFAM" id="SSF53146">
    <property type="entry name" value="Nitrogenase accessory factor-like"/>
    <property type="match status" value="1"/>
</dbReference>
<dbReference type="InterPro" id="IPR027470">
    <property type="entry name" value="Cation_efflux_CTD"/>
</dbReference>
<dbReference type="Proteomes" id="UP000422108">
    <property type="component" value="Chromosome"/>
</dbReference>
<dbReference type="PANTHER" id="PTHR43840:SF15">
    <property type="entry name" value="MITOCHONDRIAL METAL TRANSPORTER 1-RELATED"/>
    <property type="match status" value="1"/>
</dbReference>
<evidence type="ECO:0000256" key="1">
    <source>
        <dbReference type="ARBA" id="ARBA00004141"/>
    </source>
</evidence>
<dbReference type="Pfam" id="PF01545">
    <property type="entry name" value="Cation_efflux"/>
    <property type="match status" value="1"/>
</dbReference>
<dbReference type="GO" id="GO:0005886">
    <property type="term" value="C:plasma membrane"/>
    <property type="evidence" value="ECO:0007669"/>
    <property type="project" value="TreeGrafter"/>
</dbReference>
<dbReference type="Pfam" id="PF02579">
    <property type="entry name" value="Nitro_FeMo-Co"/>
    <property type="match status" value="1"/>
</dbReference>
<keyword evidence="12" id="KW-1185">Reference proteome</keyword>
<dbReference type="GO" id="GO:0006882">
    <property type="term" value="P:intracellular zinc ion homeostasis"/>
    <property type="evidence" value="ECO:0007669"/>
    <property type="project" value="TreeGrafter"/>
</dbReference>
<dbReference type="PANTHER" id="PTHR43840">
    <property type="entry name" value="MITOCHONDRIAL METAL TRANSPORTER 1-RELATED"/>
    <property type="match status" value="1"/>
</dbReference>
<evidence type="ECO:0000256" key="5">
    <source>
        <dbReference type="ARBA" id="ARBA00022989"/>
    </source>
</evidence>
<dbReference type="InterPro" id="IPR036837">
    <property type="entry name" value="Cation_efflux_CTD_sf"/>
</dbReference>
<feature type="transmembrane region" description="Helical" evidence="7">
    <location>
        <begin position="189"/>
        <end position="207"/>
    </location>
</feature>
<dbReference type="InterPro" id="IPR003731">
    <property type="entry name" value="Di-Nase_FeMo-co_biosynth"/>
</dbReference>
<keyword evidence="6 7" id="KW-0472">Membrane</keyword>
<feature type="domain" description="Cation efflux protein cytoplasmic" evidence="10">
    <location>
        <begin position="222"/>
        <end position="294"/>
    </location>
</feature>
<dbReference type="Gene3D" id="3.30.420.130">
    <property type="entry name" value="Dinitrogenase iron-molybdenum cofactor biosynthesis domain"/>
    <property type="match status" value="1"/>
</dbReference>
<feature type="transmembrane region" description="Helical" evidence="7">
    <location>
        <begin position="122"/>
        <end position="139"/>
    </location>
</feature>
<dbReference type="NCBIfam" id="TIGR01297">
    <property type="entry name" value="CDF"/>
    <property type="match status" value="1"/>
</dbReference>
<evidence type="ECO:0000259" key="9">
    <source>
        <dbReference type="Pfam" id="PF02579"/>
    </source>
</evidence>